<proteinExistence type="inferred from homology"/>
<keyword evidence="3" id="KW-0969">Cilium</keyword>
<keyword evidence="3" id="KW-0282">Flagellum</keyword>
<reference evidence="3" key="1">
    <citation type="submission" date="2016-01" db="EMBL/GenBank/DDBJ databases">
        <authorList>
            <person name="Peeters Charlotte."/>
        </authorList>
    </citation>
    <scope>NUCLEOTIDE SEQUENCE</scope>
    <source>
        <strain evidence="3">LMG 22936</strain>
    </source>
</reference>
<dbReference type="STRING" id="326475.AWB66_00224"/>
<dbReference type="GO" id="GO:0009288">
    <property type="term" value="C:bacterial-type flagellum"/>
    <property type="evidence" value="ECO:0007669"/>
    <property type="project" value="UniProtKB-ARBA"/>
</dbReference>
<evidence type="ECO:0000313" key="4">
    <source>
        <dbReference type="Proteomes" id="UP000054717"/>
    </source>
</evidence>
<keyword evidence="3" id="KW-0966">Cell projection</keyword>
<evidence type="ECO:0000313" key="3">
    <source>
        <dbReference type="EMBL" id="SAL10718.1"/>
    </source>
</evidence>
<gene>
    <name evidence="3" type="ORF">AWB66_00224</name>
</gene>
<comment type="caution">
    <text evidence="3">The sequence shown here is derived from an EMBL/GenBank/DDBJ whole genome shotgun (WGS) entry which is preliminary data.</text>
</comment>
<protein>
    <submittedName>
        <fullName evidence="3">Flagellar basal body rod protein FlgB</fullName>
    </submittedName>
</protein>
<dbReference type="Proteomes" id="UP000054717">
    <property type="component" value="Unassembled WGS sequence"/>
</dbReference>
<dbReference type="InterPro" id="IPR001444">
    <property type="entry name" value="Flag_bb_rod_N"/>
</dbReference>
<dbReference type="RefSeq" id="WP_087628416.1">
    <property type="nucleotide sequence ID" value="NZ_FCNZ02000001.1"/>
</dbReference>
<comment type="similarity">
    <text evidence="1">Belongs to the flagella basal body rod proteins family.</text>
</comment>
<organism evidence="3 4">
    <name type="scientific">Caballeronia telluris</name>
    <dbReference type="NCBI Taxonomy" id="326475"/>
    <lineage>
        <taxon>Bacteria</taxon>
        <taxon>Pseudomonadati</taxon>
        <taxon>Pseudomonadota</taxon>
        <taxon>Betaproteobacteria</taxon>
        <taxon>Burkholderiales</taxon>
        <taxon>Burkholderiaceae</taxon>
        <taxon>Caballeronia</taxon>
    </lineage>
</organism>
<sequence>MSIDLVSAIVSKALDGLFVRQTVTADNIANANSDGFTPARISFEDALRAAASPRHGDEPTRVSERVAGVTPTLDLAAMNRSEGVQLDQEIATASETSARYAMLTGMLDRTLQLQTLAIKGV</sequence>
<name>A0A158ET06_9BURK</name>
<keyword evidence="4" id="KW-1185">Reference proteome</keyword>
<dbReference type="Pfam" id="PF00460">
    <property type="entry name" value="Flg_bb_rod"/>
    <property type="match status" value="1"/>
</dbReference>
<dbReference type="AlphaFoldDB" id="A0A158ET06"/>
<dbReference type="InterPro" id="IPR019776">
    <property type="entry name" value="Flagellar_basal_body_rod_CS"/>
</dbReference>
<feature type="domain" description="Flagellar basal body rod protein N-terminal" evidence="2">
    <location>
        <begin position="19"/>
        <end position="37"/>
    </location>
</feature>
<evidence type="ECO:0000256" key="1">
    <source>
        <dbReference type="ARBA" id="ARBA00009677"/>
    </source>
</evidence>
<evidence type="ECO:0000259" key="2">
    <source>
        <dbReference type="Pfam" id="PF00460"/>
    </source>
</evidence>
<accession>A0A158ET06</accession>
<dbReference type="PROSITE" id="PS00588">
    <property type="entry name" value="FLAGELLA_BB_ROD"/>
    <property type="match status" value="1"/>
</dbReference>
<dbReference type="EMBL" id="FCNZ02000001">
    <property type="protein sequence ID" value="SAL10718.1"/>
    <property type="molecule type" value="Genomic_DNA"/>
</dbReference>